<dbReference type="GO" id="GO:0043161">
    <property type="term" value="P:proteasome-mediated ubiquitin-dependent protein catabolic process"/>
    <property type="evidence" value="ECO:0007669"/>
    <property type="project" value="TreeGrafter"/>
</dbReference>
<keyword evidence="7" id="KW-0007">Acetylation</keyword>
<dbReference type="AlphaFoldDB" id="A0A0A9WNT9"/>
<evidence type="ECO:0000256" key="2">
    <source>
        <dbReference type="ARBA" id="ARBA00004123"/>
    </source>
</evidence>
<keyword evidence="8" id="KW-0539">Nucleus</keyword>
<evidence type="ECO:0000256" key="4">
    <source>
        <dbReference type="ARBA" id="ARBA00022059"/>
    </source>
</evidence>
<evidence type="ECO:0000313" key="11">
    <source>
        <dbReference type="EMBL" id="JAG08138.1"/>
    </source>
</evidence>
<feature type="compositionally biased region" description="Basic and acidic residues" evidence="10">
    <location>
        <begin position="64"/>
        <end position="74"/>
    </location>
</feature>
<evidence type="ECO:0000256" key="8">
    <source>
        <dbReference type="ARBA" id="ARBA00023242"/>
    </source>
</evidence>
<keyword evidence="5" id="KW-0597">Phosphoprotein</keyword>
<reference evidence="11" key="2">
    <citation type="submission" date="2014-07" db="EMBL/GenBank/DDBJ databases">
        <authorList>
            <person name="Hull J."/>
        </authorList>
    </citation>
    <scope>NUCLEOTIDE SEQUENCE</scope>
</reference>
<dbReference type="EMBL" id="GBHO01035466">
    <property type="protein sequence ID" value="JAG08138.1"/>
    <property type="molecule type" value="Transcribed_RNA"/>
</dbReference>
<dbReference type="PANTHER" id="PTHR16523">
    <property type="entry name" value="PEST PROTEOLYTIC SIGNAL-CONTAINING NUCLEAR PROTEIN"/>
    <property type="match status" value="1"/>
</dbReference>
<evidence type="ECO:0000313" key="12">
    <source>
        <dbReference type="EMBL" id="JAG49322.1"/>
    </source>
</evidence>
<feature type="compositionally biased region" description="Polar residues" evidence="10">
    <location>
        <begin position="41"/>
        <end position="50"/>
    </location>
</feature>
<keyword evidence="9" id="KW-0131">Cell cycle</keyword>
<dbReference type="GO" id="GO:0016567">
    <property type="term" value="P:protein ubiquitination"/>
    <property type="evidence" value="ECO:0007669"/>
    <property type="project" value="InterPro"/>
</dbReference>
<keyword evidence="6" id="KW-0832">Ubl conjugation</keyword>
<gene>
    <name evidence="11" type="primary">Pcnp_1</name>
    <name evidence="11" type="ORF">CM83_48620</name>
</gene>
<feature type="region of interest" description="Disordered" evidence="10">
    <location>
        <begin position="1"/>
        <end position="99"/>
    </location>
</feature>
<dbReference type="InterPro" id="IPR029169">
    <property type="entry name" value="PCNP"/>
</dbReference>
<dbReference type="GO" id="GO:0005634">
    <property type="term" value="C:nucleus"/>
    <property type="evidence" value="ECO:0007669"/>
    <property type="project" value="UniProtKB-SubCell"/>
</dbReference>
<evidence type="ECO:0000256" key="1">
    <source>
        <dbReference type="ARBA" id="ARBA00002646"/>
    </source>
</evidence>
<dbReference type="PANTHER" id="PTHR16523:SF6">
    <property type="entry name" value="PEST PROTEOLYTIC SIGNAL-CONTAINING NUCLEAR PROTEIN"/>
    <property type="match status" value="1"/>
</dbReference>
<sequence length="145" mass="16331">MNSNRVKRKPNDSYDPVPDEDFDPPGSEDSERGDDKPKKSGTFSSTQISSKKPKLAFSIGKKTSLQEHKEEKLPKPKSSLREAFNSDTEEEEEMPKEARMKMRNFGRNTPTSSGPNSFGKTRQGFCDAKKLFEKQLKLAADELAD</sequence>
<reference evidence="11" key="1">
    <citation type="journal article" date="2014" name="PLoS ONE">
        <title>Transcriptome-Based Identification of ABC Transporters in the Western Tarnished Plant Bug Lygus hesperus.</title>
        <authorList>
            <person name="Hull J.J."/>
            <person name="Chaney K."/>
            <person name="Geib S.M."/>
            <person name="Fabrick J.A."/>
            <person name="Brent C.S."/>
            <person name="Walsh D."/>
            <person name="Lavine L.C."/>
        </authorList>
    </citation>
    <scope>NUCLEOTIDE SEQUENCE</scope>
</reference>
<organism evidence="11">
    <name type="scientific">Lygus hesperus</name>
    <name type="common">Western plant bug</name>
    <dbReference type="NCBI Taxonomy" id="30085"/>
    <lineage>
        <taxon>Eukaryota</taxon>
        <taxon>Metazoa</taxon>
        <taxon>Ecdysozoa</taxon>
        <taxon>Arthropoda</taxon>
        <taxon>Hexapoda</taxon>
        <taxon>Insecta</taxon>
        <taxon>Pterygota</taxon>
        <taxon>Neoptera</taxon>
        <taxon>Paraneoptera</taxon>
        <taxon>Hemiptera</taxon>
        <taxon>Heteroptera</taxon>
        <taxon>Panheteroptera</taxon>
        <taxon>Cimicomorpha</taxon>
        <taxon>Miridae</taxon>
        <taxon>Mirini</taxon>
        <taxon>Lygus</taxon>
    </lineage>
</organism>
<dbReference type="EMBL" id="GBRD01016504">
    <property type="protein sequence ID" value="JAG49322.1"/>
    <property type="molecule type" value="Transcribed_RNA"/>
</dbReference>
<feature type="compositionally biased region" description="Basic and acidic residues" evidence="10">
    <location>
        <begin position="29"/>
        <end position="38"/>
    </location>
</feature>
<evidence type="ECO:0000256" key="7">
    <source>
        <dbReference type="ARBA" id="ARBA00022990"/>
    </source>
</evidence>
<comment type="subcellular location">
    <subcellularLocation>
        <location evidence="2">Nucleus</location>
    </subcellularLocation>
</comment>
<evidence type="ECO:0000256" key="9">
    <source>
        <dbReference type="ARBA" id="ARBA00023306"/>
    </source>
</evidence>
<accession>A0A0A9WNT9</accession>
<evidence type="ECO:0000256" key="6">
    <source>
        <dbReference type="ARBA" id="ARBA00022843"/>
    </source>
</evidence>
<comment type="subunit">
    <text evidence="3">Interacts with UHRF2/NIRF.</text>
</comment>
<name>A0A0A9WNT9_LYGHE</name>
<protein>
    <recommendedName>
        <fullName evidence="4">PEST proteolytic signal-containing nuclear protein</fullName>
    </recommendedName>
</protein>
<reference evidence="12" key="3">
    <citation type="submission" date="2014-09" db="EMBL/GenBank/DDBJ databases">
        <authorList>
            <person name="Magalhaes I.L.F."/>
            <person name="Oliveira U."/>
            <person name="Santos F.R."/>
            <person name="Vidigal T.H.D.A."/>
            <person name="Brescovit A.D."/>
            <person name="Santos A.J."/>
        </authorList>
    </citation>
    <scope>NUCLEOTIDE SEQUENCE</scope>
</reference>
<evidence type="ECO:0000256" key="5">
    <source>
        <dbReference type="ARBA" id="ARBA00022553"/>
    </source>
</evidence>
<evidence type="ECO:0000256" key="3">
    <source>
        <dbReference type="ARBA" id="ARBA00011097"/>
    </source>
</evidence>
<evidence type="ECO:0000256" key="10">
    <source>
        <dbReference type="SAM" id="MobiDB-lite"/>
    </source>
</evidence>
<dbReference type="Pfam" id="PF15473">
    <property type="entry name" value="PCNP"/>
    <property type="match status" value="1"/>
</dbReference>
<comment type="function">
    <text evidence="1">May be involved in cell cycle regulation.</text>
</comment>
<feature type="compositionally biased region" description="Acidic residues" evidence="10">
    <location>
        <begin position="17"/>
        <end position="28"/>
    </location>
</feature>
<proteinExistence type="predicted"/>